<dbReference type="GO" id="GO:0000127">
    <property type="term" value="C:transcription factor TFIIIC complex"/>
    <property type="evidence" value="ECO:0007669"/>
    <property type="project" value="TreeGrafter"/>
</dbReference>
<dbReference type="GO" id="GO:0005634">
    <property type="term" value="C:nucleus"/>
    <property type="evidence" value="ECO:0007669"/>
    <property type="project" value="UniProtKB-SubCell"/>
</dbReference>
<dbReference type="AlphaFoldDB" id="A0AAV9GEX8"/>
<feature type="region of interest" description="Disordered" evidence="4">
    <location>
        <begin position="273"/>
        <end position="326"/>
    </location>
</feature>
<feature type="compositionally biased region" description="Basic residues" evidence="4">
    <location>
        <begin position="869"/>
        <end position="887"/>
    </location>
</feature>
<evidence type="ECO:0000256" key="1">
    <source>
        <dbReference type="ARBA" id="ARBA00004123"/>
    </source>
</evidence>
<dbReference type="SMART" id="SM00320">
    <property type="entry name" value="WD40"/>
    <property type="match status" value="2"/>
</dbReference>
<dbReference type="InterPro" id="IPR015943">
    <property type="entry name" value="WD40/YVTN_repeat-like_dom_sf"/>
</dbReference>
<evidence type="ECO:0000256" key="2">
    <source>
        <dbReference type="ARBA" id="ARBA00023163"/>
    </source>
</evidence>
<proteinExistence type="predicted"/>
<dbReference type="PANTHER" id="PTHR15052:SF2">
    <property type="entry name" value="GENERAL TRANSCRIPTION FACTOR 3C POLYPEPTIDE 2"/>
    <property type="match status" value="1"/>
</dbReference>
<dbReference type="Gene3D" id="2.130.10.10">
    <property type="entry name" value="YVTN repeat-like/Quinoprotein amine dehydrogenase"/>
    <property type="match status" value="1"/>
</dbReference>
<reference evidence="5" key="2">
    <citation type="submission" date="2023-05" db="EMBL/GenBank/DDBJ databases">
        <authorList>
            <consortium name="Lawrence Berkeley National Laboratory"/>
            <person name="Steindorff A."/>
            <person name="Hensen N."/>
            <person name="Bonometti L."/>
            <person name="Westerberg I."/>
            <person name="Brannstrom I.O."/>
            <person name="Guillou S."/>
            <person name="Cros-Aarteil S."/>
            <person name="Calhoun S."/>
            <person name="Haridas S."/>
            <person name="Kuo A."/>
            <person name="Mondo S."/>
            <person name="Pangilinan J."/>
            <person name="Riley R."/>
            <person name="Labutti K."/>
            <person name="Andreopoulos B."/>
            <person name="Lipzen A."/>
            <person name="Chen C."/>
            <person name="Yanf M."/>
            <person name="Daum C."/>
            <person name="Ng V."/>
            <person name="Clum A."/>
            <person name="Ohm R."/>
            <person name="Martin F."/>
            <person name="Silar P."/>
            <person name="Natvig D."/>
            <person name="Lalanne C."/>
            <person name="Gautier V."/>
            <person name="Ament-Velasquez S.L."/>
            <person name="Kruys A."/>
            <person name="Hutchinson M.I."/>
            <person name="Powell A.J."/>
            <person name="Barry K."/>
            <person name="Miller A.N."/>
            <person name="Grigoriev I.V."/>
            <person name="Debuchy R."/>
            <person name="Gladieux P."/>
            <person name="Thoren M.H."/>
            <person name="Johannesson H."/>
        </authorList>
    </citation>
    <scope>NUCLEOTIDE SEQUENCE</scope>
    <source>
        <strain evidence="5">PSN243</strain>
    </source>
</reference>
<dbReference type="InterPro" id="IPR001680">
    <property type="entry name" value="WD40_rpt"/>
</dbReference>
<comment type="subcellular location">
    <subcellularLocation>
        <location evidence="1">Nucleus</location>
    </subcellularLocation>
</comment>
<keyword evidence="3" id="KW-0539">Nucleus</keyword>
<dbReference type="Proteomes" id="UP001321760">
    <property type="component" value="Unassembled WGS sequence"/>
</dbReference>
<evidence type="ECO:0000256" key="3">
    <source>
        <dbReference type="ARBA" id="ARBA00023242"/>
    </source>
</evidence>
<dbReference type="SUPFAM" id="SSF50978">
    <property type="entry name" value="WD40 repeat-like"/>
    <property type="match status" value="1"/>
</dbReference>
<keyword evidence="6" id="KW-1185">Reference proteome</keyword>
<feature type="compositionally biased region" description="Basic and acidic residues" evidence="4">
    <location>
        <begin position="856"/>
        <end position="868"/>
    </location>
</feature>
<reference evidence="5" key="1">
    <citation type="journal article" date="2023" name="Mol. Phylogenet. Evol.">
        <title>Genome-scale phylogeny and comparative genomics of the fungal order Sordariales.</title>
        <authorList>
            <person name="Hensen N."/>
            <person name="Bonometti L."/>
            <person name="Westerberg I."/>
            <person name="Brannstrom I.O."/>
            <person name="Guillou S."/>
            <person name="Cros-Aarteil S."/>
            <person name="Calhoun S."/>
            <person name="Haridas S."/>
            <person name="Kuo A."/>
            <person name="Mondo S."/>
            <person name="Pangilinan J."/>
            <person name="Riley R."/>
            <person name="LaButti K."/>
            <person name="Andreopoulos B."/>
            <person name="Lipzen A."/>
            <person name="Chen C."/>
            <person name="Yan M."/>
            <person name="Daum C."/>
            <person name="Ng V."/>
            <person name="Clum A."/>
            <person name="Steindorff A."/>
            <person name="Ohm R.A."/>
            <person name="Martin F."/>
            <person name="Silar P."/>
            <person name="Natvig D.O."/>
            <person name="Lalanne C."/>
            <person name="Gautier V."/>
            <person name="Ament-Velasquez S.L."/>
            <person name="Kruys A."/>
            <person name="Hutchinson M.I."/>
            <person name="Powell A.J."/>
            <person name="Barry K."/>
            <person name="Miller A.N."/>
            <person name="Grigoriev I.V."/>
            <person name="Debuchy R."/>
            <person name="Gladieux P."/>
            <person name="Hiltunen Thoren M."/>
            <person name="Johannesson H."/>
        </authorList>
    </citation>
    <scope>NUCLEOTIDE SEQUENCE</scope>
    <source>
        <strain evidence="5">PSN243</strain>
    </source>
</reference>
<dbReference type="PANTHER" id="PTHR15052">
    <property type="entry name" value="RNA POLYMERASE III TRANSCRIPTION INITIATION FACTOR COMPLEX SUBUNIT"/>
    <property type="match status" value="1"/>
</dbReference>
<accession>A0AAV9GEX8</accession>
<keyword evidence="2" id="KW-0804">Transcription</keyword>
<feature type="region of interest" description="Disordered" evidence="4">
    <location>
        <begin position="848"/>
        <end position="901"/>
    </location>
</feature>
<evidence type="ECO:0000313" key="5">
    <source>
        <dbReference type="EMBL" id="KAK4445671.1"/>
    </source>
</evidence>
<evidence type="ECO:0000256" key="4">
    <source>
        <dbReference type="SAM" id="MobiDB-lite"/>
    </source>
</evidence>
<dbReference type="EMBL" id="MU865963">
    <property type="protein sequence ID" value="KAK4445671.1"/>
    <property type="molecule type" value="Genomic_DNA"/>
</dbReference>
<protein>
    <submittedName>
        <fullName evidence="5">Uncharacterized protein</fullName>
    </submittedName>
</protein>
<name>A0AAV9GEX8_9PEZI</name>
<dbReference type="GO" id="GO:0006383">
    <property type="term" value="P:transcription by RNA polymerase III"/>
    <property type="evidence" value="ECO:0007669"/>
    <property type="project" value="TreeGrafter"/>
</dbReference>
<dbReference type="InterPro" id="IPR052416">
    <property type="entry name" value="GTF3C_component"/>
</dbReference>
<feature type="compositionally biased region" description="Acidic residues" evidence="4">
    <location>
        <begin position="277"/>
        <end position="295"/>
    </location>
</feature>
<evidence type="ECO:0000313" key="6">
    <source>
        <dbReference type="Proteomes" id="UP001321760"/>
    </source>
</evidence>
<comment type="caution">
    <text evidence="5">The sequence shown here is derived from an EMBL/GenBank/DDBJ whole genome shotgun (WGS) entry which is preliminary data.</text>
</comment>
<sequence>MIDIQPTLLHLPQPQLPRPCPRPPCHIRRRLSLILIQVVNLLNLPPRRHAQVHRRRLNHCILLGIYRPQHHQLHALGHHRQPVPAHQRDVVITVERLGKLVRLILIVDEDIWGLATLAMLRRVVDGNGARTEEARHVVACAQRDVGEGVRGDGFRVAVDDGVDAVVALVDFRVDAALDVALGGAGIEGLGARDVVLDEHQTVPRTEVNTELRTRLGSQLRAHITIAMASRPRRARAAVKRYTEDSLALEGDDESVAVPESRSDDGDFDAHAEAVQAPDDDDDDDAEADPSDDEPQDGAGAGLAKGKSAPPKRQRNPGAGMIQSRKGFHDIPHYPLETRIVTRVYAGPLRRYARYSALRDAMYGPEYQRIKIIWDLDNRWRDYPLLPPKLPPENSQGITPSPWLPAAFESERHQRAFLWYDNYKVRSPELQRAHHIHPDAPEPRLPEAKGDMVLLLGPWNKQREYRLGPRSGLVLNPLDVPIENPETSREEARGWVFDVGGIPLAVAWAPVSLRTSQVLAVASIPFSDQEPIQTQVVANPPEKPDTTGAIQLWEFPSDVPEHGQASPGRSAPRLITASFFDWGRPKRLQWCPVPLDTSGIYGLLAVLCGDGKARVIEFKSFGEVDRPYEWIESPIVTLGVGNDYNVNVTCLTWVNSNRIALGHSDGTVTLWSIFPQRMLQRVPVHSNYVIDICSGYPSNPYLVASIPVGGCATLTDLSQPSSELTYFPVPAISFQPNMLCWNELMQGFMALYPSSTPTTTVAFLHHRYFCQARSTITGPNSVTCVSAGATHPFILVGSADGSVYACNALQKLFRQKGEPLQKLKIFEHEYRPLDPQDEEDPRGAARILQGFLPEVNDDPRTEKRKEIDRKKRLAQAKKKEAGKKKGKGKQAGGDEEAVDREAEIDDRLASRAITHEPLTRITMIAWNPNVKFSCWAACAMGSGLVKVLDLGVTG</sequence>
<organism evidence="5 6">
    <name type="scientific">Podospora aff. communis PSN243</name>
    <dbReference type="NCBI Taxonomy" id="3040156"/>
    <lineage>
        <taxon>Eukaryota</taxon>
        <taxon>Fungi</taxon>
        <taxon>Dikarya</taxon>
        <taxon>Ascomycota</taxon>
        <taxon>Pezizomycotina</taxon>
        <taxon>Sordariomycetes</taxon>
        <taxon>Sordariomycetidae</taxon>
        <taxon>Sordariales</taxon>
        <taxon>Podosporaceae</taxon>
        <taxon>Podospora</taxon>
    </lineage>
</organism>
<gene>
    <name evidence="5" type="ORF">QBC34DRAFT_357898</name>
</gene>
<dbReference type="InterPro" id="IPR036322">
    <property type="entry name" value="WD40_repeat_dom_sf"/>
</dbReference>